<dbReference type="GO" id="GO:0009279">
    <property type="term" value="C:cell outer membrane"/>
    <property type="evidence" value="ECO:0007669"/>
    <property type="project" value="UniProtKB-SubCell"/>
</dbReference>
<name>G2EHM4_9FLAO</name>
<dbReference type="Gene3D" id="1.25.40.390">
    <property type="match status" value="1"/>
</dbReference>
<dbReference type="Pfam" id="PF14322">
    <property type="entry name" value="SusD-like_3"/>
    <property type="match status" value="1"/>
</dbReference>
<dbReference type="PROSITE" id="PS51257">
    <property type="entry name" value="PROKAR_LIPOPROTEIN"/>
    <property type="match status" value="1"/>
</dbReference>
<feature type="chain" id="PRO_5003428780" evidence="6">
    <location>
        <begin position="22"/>
        <end position="469"/>
    </location>
</feature>
<dbReference type="Proteomes" id="UP000003730">
    <property type="component" value="Unassembled WGS sequence"/>
</dbReference>
<dbReference type="InterPro" id="IPR011990">
    <property type="entry name" value="TPR-like_helical_dom_sf"/>
</dbReference>
<evidence type="ECO:0000256" key="4">
    <source>
        <dbReference type="ARBA" id="ARBA00023136"/>
    </source>
</evidence>
<protein>
    <submittedName>
        <fullName evidence="9">RagB/SusD family nutrient uptake outer membrane protein</fullName>
    </submittedName>
</protein>
<evidence type="ECO:0000259" key="7">
    <source>
        <dbReference type="Pfam" id="PF07980"/>
    </source>
</evidence>
<keyword evidence="10" id="KW-1185">Reference proteome</keyword>
<dbReference type="SUPFAM" id="SSF48452">
    <property type="entry name" value="TPR-like"/>
    <property type="match status" value="1"/>
</dbReference>
<feature type="domain" description="SusD-like N-terminal" evidence="8">
    <location>
        <begin position="88"/>
        <end position="224"/>
    </location>
</feature>
<evidence type="ECO:0000313" key="9">
    <source>
        <dbReference type="EMBL" id="EGV42061.1"/>
    </source>
</evidence>
<dbReference type="eggNOG" id="COG3193">
    <property type="taxonomic scope" value="Bacteria"/>
</dbReference>
<dbReference type="AlphaFoldDB" id="G2EHM4"/>
<feature type="signal peptide" evidence="6">
    <location>
        <begin position="1"/>
        <end position="21"/>
    </location>
</feature>
<dbReference type="EMBL" id="AFXZ01000069">
    <property type="protein sequence ID" value="EGV42061.1"/>
    <property type="molecule type" value="Genomic_DNA"/>
</dbReference>
<dbReference type="OrthoDB" id="5694214at2"/>
<keyword evidence="5" id="KW-0998">Cell outer membrane</keyword>
<comment type="subcellular location">
    <subcellularLocation>
        <location evidence="1">Cell outer membrane</location>
    </subcellularLocation>
</comment>
<evidence type="ECO:0000259" key="8">
    <source>
        <dbReference type="Pfam" id="PF14322"/>
    </source>
</evidence>
<reference evidence="9 10" key="1">
    <citation type="journal article" date="2008" name="Int. J. Syst. Evol. Microbiol.">
        <title>Bizionia argentinensis sp. nov., isolated from surface marine water in Antarctica.</title>
        <authorList>
            <person name="Bercovich A."/>
            <person name="Vazquez S.C."/>
            <person name="Yankilevich P."/>
            <person name="Coria S.H."/>
            <person name="Foti M."/>
            <person name="Hernandez E."/>
            <person name="Vidal A."/>
            <person name="Ruberto L."/>
            <person name="Melo C."/>
            <person name="Marenssi S."/>
            <person name="Criscuolo M."/>
            <person name="Memoli M."/>
            <person name="Arguelles M."/>
            <person name="Mac Cormack W.P."/>
        </authorList>
    </citation>
    <scope>NUCLEOTIDE SEQUENCE [LARGE SCALE GENOMIC DNA]</scope>
    <source>
        <strain evidence="9 10">JUB59</strain>
    </source>
</reference>
<keyword evidence="3 6" id="KW-0732">Signal</keyword>
<keyword evidence="4" id="KW-0472">Membrane</keyword>
<feature type="domain" description="RagB/SusD" evidence="7">
    <location>
        <begin position="343"/>
        <end position="469"/>
    </location>
</feature>
<evidence type="ECO:0000256" key="1">
    <source>
        <dbReference type="ARBA" id="ARBA00004442"/>
    </source>
</evidence>
<dbReference type="InterPro" id="IPR033985">
    <property type="entry name" value="SusD-like_N"/>
</dbReference>
<proteinExistence type="inferred from homology"/>
<evidence type="ECO:0000256" key="2">
    <source>
        <dbReference type="ARBA" id="ARBA00006275"/>
    </source>
</evidence>
<dbReference type="CDD" id="cd08977">
    <property type="entry name" value="SusD"/>
    <property type="match status" value="1"/>
</dbReference>
<dbReference type="RefSeq" id="WP_008639840.1">
    <property type="nucleotide sequence ID" value="NZ_AFXZ01000069.1"/>
</dbReference>
<dbReference type="InterPro" id="IPR012944">
    <property type="entry name" value="SusD_RagB_dom"/>
</dbReference>
<evidence type="ECO:0000256" key="6">
    <source>
        <dbReference type="SAM" id="SignalP"/>
    </source>
</evidence>
<organism evidence="9 10">
    <name type="scientific">Bizionia argentinensis JUB59</name>
    <dbReference type="NCBI Taxonomy" id="1046627"/>
    <lineage>
        <taxon>Bacteria</taxon>
        <taxon>Pseudomonadati</taxon>
        <taxon>Bacteroidota</taxon>
        <taxon>Flavobacteriia</taxon>
        <taxon>Flavobacteriales</taxon>
        <taxon>Flavobacteriaceae</taxon>
        <taxon>Bizionia</taxon>
    </lineage>
</organism>
<sequence length="469" mass="51544">MKIYIKTIVFSILAVTVFSCSIDDIQPVNQLTTEDAIANEATAQLALNGVYDLGRAFDVNFFPLHLAAYGNEGRITGFLTGNRGFNTNEVPVENDFLSGVYNGHYKIINLSNFIIQELEAGKAIGISESRKNEILAQTKFQRAFAHFNLLRYFGEFYDVNSSNGIVVRTTFAAEIEANPRNSVQDVYNVIVSDLQFGIDNGAQFVDHFITGSLASKALLAKVYLYMNEYELAATLADQVINNSEGYSLELSYSDIFTNSFNSTEVIYAPFSGTGSEGGTNMNLINQTSYSTNLEAVADAQVGTATDGDLNGNGANYDPRFSFAYSTGTKGANQQGKYPFANFSTSRNNTMYHLRLGEMYLIHAEAEARRVGGDLTLALTSLNAIRSRATVTAKTLTDAPTLLEDIRQEKLLELFFENGESWFDVVRYDILGNIDATVIKPSIINNNQFVLPIPAQVIIGNSTVTQNPGY</sequence>
<dbReference type="Pfam" id="PF07980">
    <property type="entry name" value="SusD_RagB"/>
    <property type="match status" value="1"/>
</dbReference>
<evidence type="ECO:0000313" key="10">
    <source>
        <dbReference type="Proteomes" id="UP000003730"/>
    </source>
</evidence>
<accession>G2EHM4</accession>
<gene>
    <name evidence="9" type="ORF">BZARG_2699</name>
</gene>
<comment type="caution">
    <text evidence="9">The sequence shown here is derived from an EMBL/GenBank/DDBJ whole genome shotgun (WGS) entry which is preliminary data.</text>
</comment>
<evidence type="ECO:0000256" key="5">
    <source>
        <dbReference type="ARBA" id="ARBA00023237"/>
    </source>
</evidence>
<dbReference type="PATRIC" id="fig|1046627.3.peg.3000"/>
<evidence type="ECO:0000256" key="3">
    <source>
        <dbReference type="ARBA" id="ARBA00022729"/>
    </source>
</evidence>
<comment type="similarity">
    <text evidence="2">Belongs to the SusD family.</text>
</comment>
<dbReference type="STRING" id="1046627.BZARG_2699"/>